<organism evidence="1 2">
    <name type="scientific">Ramlibacter alkalitolerans</name>
    <dbReference type="NCBI Taxonomy" id="2039631"/>
    <lineage>
        <taxon>Bacteria</taxon>
        <taxon>Pseudomonadati</taxon>
        <taxon>Pseudomonadota</taxon>
        <taxon>Betaproteobacteria</taxon>
        <taxon>Burkholderiales</taxon>
        <taxon>Comamonadaceae</taxon>
        <taxon>Ramlibacter</taxon>
    </lineage>
</organism>
<proteinExistence type="predicted"/>
<dbReference type="PROSITE" id="PS51257">
    <property type="entry name" value="PROKAR_LIPOPROTEIN"/>
    <property type="match status" value="1"/>
</dbReference>
<gene>
    <name evidence="1" type="ORF">JI746_02480</name>
</gene>
<protein>
    <submittedName>
        <fullName evidence="1">DUF1439 domain-containing protein</fullName>
    </submittedName>
</protein>
<dbReference type="Gene3D" id="3.15.10.40">
    <property type="entry name" value="Uncharacterised protein PF07273, DUF1439"/>
    <property type="match status" value="1"/>
</dbReference>
<comment type="caution">
    <text evidence="1">The sequence shown here is derived from an EMBL/GenBank/DDBJ whole genome shotgun (WGS) entry which is preliminary data.</text>
</comment>
<accession>A0ABS1JJG6</accession>
<dbReference type="Proteomes" id="UP000622707">
    <property type="component" value="Unassembled WGS sequence"/>
</dbReference>
<sequence length="185" mass="20533">MRSLHPRARWLLLAWLWLLLLAGCASGPRTVDVSRQQLQAALERRFPHESRPAAGLLVLKVGVPRLELLPQANRVRLDFRLEVSDRILRSAYQGELAVSFGLRWEPSDASLRATSVRVEQVGLPELPAALRVPLQGALAPVAENLLEDTVLHTFRPEELARARGWTPGAIQVTPAGLRIEFLPPA</sequence>
<dbReference type="RefSeq" id="WP_201687183.1">
    <property type="nucleotide sequence ID" value="NZ_JAEQND010000001.1"/>
</dbReference>
<name>A0ABS1JJG6_9BURK</name>
<keyword evidence="2" id="KW-1185">Reference proteome</keyword>
<dbReference type="EMBL" id="JAEQND010000001">
    <property type="protein sequence ID" value="MBL0423960.1"/>
    <property type="molecule type" value="Genomic_DNA"/>
</dbReference>
<evidence type="ECO:0000313" key="1">
    <source>
        <dbReference type="EMBL" id="MBL0423960.1"/>
    </source>
</evidence>
<evidence type="ECO:0000313" key="2">
    <source>
        <dbReference type="Proteomes" id="UP000622707"/>
    </source>
</evidence>
<reference evidence="1 2" key="1">
    <citation type="journal article" date="2017" name="Int. J. Syst. Evol. Microbiol.">
        <title>Ramlibacter alkalitolerans sp. nov., alkali-tolerant bacterium isolated from soil of ginseng.</title>
        <authorList>
            <person name="Lee D.H."/>
            <person name="Cha C.J."/>
        </authorList>
    </citation>
    <scope>NUCLEOTIDE SEQUENCE [LARGE SCALE GENOMIC DNA]</scope>
    <source>
        <strain evidence="1 2">KACC 19305</strain>
    </source>
</reference>